<dbReference type="InterPro" id="IPR027417">
    <property type="entry name" value="P-loop_NTPase"/>
</dbReference>
<organism evidence="3 4">
    <name type="scientific">Cuscuta epithymum</name>
    <dbReference type="NCBI Taxonomy" id="186058"/>
    <lineage>
        <taxon>Eukaryota</taxon>
        <taxon>Viridiplantae</taxon>
        <taxon>Streptophyta</taxon>
        <taxon>Embryophyta</taxon>
        <taxon>Tracheophyta</taxon>
        <taxon>Spermatophyta</taxon>
        <taxon>Magnoliopsida</taxon>
        <taxon>eudicotyledons</taxon>
        <taxon>Gunneridae</taxon>
        <taxon>Pentapetalae</taxon>
        <taxon>asterids</taxon>
        <taxon>lamiids</taxon>
        <taxon>Solanales</taxon>
        <taxon>Convolvulaceae</taxon>
        <taxon>Cuscuteae</taxon>
        <taxon>Cuscuta</taxon>
        <taxon>Cuscuta subgen. Cuscuta</taxon>
    </lineage>
</organism>
<dbReference type="AlphaFoldDB" id="A0AAV0FGA1"/>
<dbReference type="InterPro" id="IPR049163">
    <property type="entry name" value="Pif1-like_2B_dom"/>
</dbReference>
<evidence type="ECO:0000256" key="1">
    <source>
        <dbReference type="ARBA" id="ARBA00004474"/>
    </source>
</evidence>
<evidence type="ECO:0000259" key="2">
    <source>
        <dbReference type="Pfam" id="PF21530"/>
    </source>
</evidence>
<dbReference type="EMBL" id="CAMAPF010000982">
    <property type="protein sequence ID" value="CAH9134630.1"/>
    <property type="molecule type" value="Genomic_DNA"/>
</dbReference>
<feature type="domain" description="DNA helicase Pif1-like 2B" evidence="2">
    <location>
        <begin position="81"/>
        <end position="127"/>
    </location>
</feature>
<dbReference type="GO" id="GO:0009536">
    <property type="term" value="C:plastid"/>
    <property type="evidence" value="ECO:0007669"/>
    <property type="project" value="UniProtKB-SubCell"/>
</dbReference>
<gene>
    <name evidence="3" type="ORF">CEPIT_LOCUS33880</name>
</gene>
<evidence type="ECO:0000313" key="4">
    <source>
        <dbReference type="Proteomes" id="UP001152523"/>
    </source>
</evidence>
<reference evidence="3" key="1">
    <citation type="submission" date="2022-07" db="EMBL/GenBank/DDBJ databases">
        <authorList>
            <person name="Macas J."/>
            <person name="Novak P."/>
            <person name="Neumann P."/>
        </authorList>
    </citation>
    <scope>NUCLEOTIDE SEQUENCE</scope>
</reference>
<keyword evidence="4" id="KW-1185">Reference proteome</keyword>
<evidence type="ECO:0000313" key="3">
    <source>
        <dbReference type="EMBL" id="CAH9134630.1"/>
    </source>
</evidence>
<protein>
    <recommendedName>
        <fullName evidence="2">DNA helicase Pif1-like 2B domain-containing protein</fullName>
    </recommendedName>
</protein>
<name>A0AAV0FGA1_9ASTE</name>
<dbReference type="Proteomes" id="UP001152523">
    <property type="component" value="Unassembled WGS sequence"/>
</dbReference>
<dbReference type="PANTHER" id="PTHR10492:SF101">
    <property type="entry name" value="ATP-DEPENDENT DNA HELICASE"/>
    <property type="match status" value="1"/>
</dbReference>
<sequence>MTDDPIEIIVNITYPDFEMHCNDVYYLNSRAILAPTIDERDMINNYMLGLTPGEVKTHLSSDSASSSNLDIALLQKFHSPEFLNTIKCSVVPSYELKLKVGALVMLMRNIDHSSRLCNGTRLIVTKLGSHILEAQMMSGTNAWKKILIPKLSLTPSSDLKLTFTFQRTPTVPFDA</sequence>
<dbReference type="Pfam" id="PF21530">
    <property type="entry name" value="Pif1_2B_dom"/>
    <property type="match status" value="1"/>
</dbReference>
<dbReference type="PANTHER" id="PTHR10492">
    <property type="match status" value="1"/>
</dbReference>
<comment type="subcellular location">
    <subcellularLocation>
        <location evidence="1">Plastid</location>
    </subcellularLocation>
</comment>
<proteinExistence type="predicted"/>
<dbReference type="SUPFAM" id="SSF52540">
    <property type="entry name" value="P-loop containing nucleoside triphosphate hydrolases"/>
    <property type="match status" value="1"/>
</dbReference>
<accession>A0AAV0FGA1</accession>
<comment type="caution">
    <text evidence="3">The sequence shown here is derived from an EMBL/GenBank/DDBJ whole genome shotgun (WGS) entry which is preliminary data.</text>
</comment>